<dbReference type="Proteomes" id="UP000467841">
    <property type="component" value="Unassembled WGS sequence"/>
</dbReference>
<keyword evidence="3" id="KW-1185">Reference proteome</keyword>
<comment type="caution">
    <text evidence="2">The sequence shown here is derived from an EMBL/GenBank/DDBJ whole genome shotgun (WGS) entry which is preliminary data.</text>
</comment>
<sequence>MFKVSISRRRFGARWVGVNQELPRVVHAVKGVGHRFCGFAELSHFLFSTSPSFSIRRSLSVCCDEDRFDTESASAEETYITGSSAESPTRSDADSSSVNRSDQTPERTTEASATPSRLEGSPTLEMSKRDRRGPRSLLRVFEMRMFWTTCRS</sequence>
<proteinExistence type="predicted"/>
<organism evidence="2 3">
    <name type="scientific">Microthlaspi erraticum</name>
    <dbReference type="NCBI Taxonomy" id="1685480"/>
    <lineage>
        <taxon>Eukaryota</taxon>
        <taxon>Viridiplantae</taxon>
        <taxon>Streptophyta</taxon>
        <taxon>Embryophyta</taxon>
        <taxon>Tracheophyta</taxon>
        <taxon>Spermatophyta</taxon>
        <taxon>Magnoliopsida</taxon>
        <taxon>eudicotyledons</taxon>
        <taxon>Gunneridae</taxon>
        <taxon>Pentapetalae</taxon>
        <taxon>rosids</taxon>
        <taxon>malvids</taxon>
        <taxon>Brassicales</taxon>
        <taxon>Brassicaceae</taxon>
        <taxon>Coluteocarpeae</taxon>
        <taxon>Microthlaspi</taxon>
    </lineage>
</organism>
<dbReference type="AlphaFoldDB" id="A0A6D2JC13"/>
<evidence type="ECO:0000256" key="1">
    <source>
        <dbReference type="SAM" id="MobiDB-lite"/>
    </source>
</evidence>
<protein>
    <submittedName>
        <fullName evidence="2">Uncharacterized protein</fullName>
    </submittedName>
</protein>
<evidence type="ECO:0000313" key="2">
    <source>
        <dbReference type="EMBL" id="CAA7034848.1"/>
    </source>
</evidence>
<feature type="compositionally biased region" description="Polar residues" evidence="1">
    <location>
        <begin position="73"/>
        <end position="102"/>
    </location>
</feature>
<name>A0A6D2JC13_9BRAS</name>
<accession>A0A6D2JC13</accession>
<gene>
    <name evidence="2" type="ORF">MERR_LOCUS22083</name>
</gene>
<reference evidence="2" key="1">
    <citation type="submission" date="2020-01" db="EMBL/GenBank/DDBJ databases">
        <authorList>
            <person name="Mishra B."/>
        </authorList>
    </citation>
    <scope>NUCLEOTIDE SEQUENCE [LARGE SCALE GENOMIC DNA]</scope>
</reference>
<dbReference type="EMBL" id="CACVBM020001151">
    <property type="protein sequence ID" value="CAA7034848.1"/>
    <property type="molecule type" value="Genomic_DNA"/>
</dbReference>
<feature type="region of interest" description="Disordered" evidence="1">
    <location>
        <begin position="73"/>
        <end position="131"/>
    </location>
</feature>
<evidence type="ECO:0000313" key="3">
    <source>
        <dbReference type="Proteomes" id="UP000467841"/>
    </source>
</evidence>